<dbReference type="Proteomes" id="UP000327458">
    <property type="component" value="Unassembled WGS sequence"/>
</dbReference>
<dbReference type="OMA" id="IPNGEND"/>
<dbReference type="EMBL" id="WUBZ01000014">
    <property type="protein sequence ID" value="MWV54509.1"/>
    <property type="molecule type" value="Genomic_DNA"/>
</dbReference>
<dbReference type="EMBL" id="VMRG01000001">
    <property type="protein sequence ID" value="KAA6232602.1"/>
    <property type="molecule type" value="Genomic_DNA"/>
</dbReference>
<dbReference type="EMBL" id="RXYK01000001">
    <property type="protein sequence ID" value="RTY39964.1"/>
    <property type="molecule type" value="Genomic_DNA"/>
</dbReference>
<evidence type="ECO:0000313" key="1">
    <source>
        <dbReference type="EMBL" id="KAA6232602.1"/>
    </source>
</evidence>
<keyword evidence="6" id="KW-1185">Reference proteome</keyword>
<reference evidence="3 4" key="1">
    <citation type="submission" date="2018-12" db="EMBL/GenBank/DDBJ databases">
        <authorList>
            <person name="Lunina O.N."/>
            <person name="Grouzdev D.S."/>
            <person name="Gorlenko V.M."/>
            <person name="Savvichev A.S."/>
        </authorList>
    </citation>
    <scope>NUCLEOTIDE SEQUENCE [LARGE SCALE GENOMIC DNA]</scope>
    <source>
        <strain evidence="3 4">BrKhr-17</strain>
    </source>
</reference>
<gene>
    <name evidence="3" type="ORF">EKD02_00780</name>
    <name evidence="1" type="ORF">FP507_05565</name>
    <name evidence="2" type="ORF">GJ685_05450</name>
</gene>
<protein>
    <recommendedName>
        <fullName evidence="7">DUF4295 domain-containing protein</fullName>
    </recommendedName>
</protein>
<evidence type="ECO:0000313" key="6">
    <source>
        <dbReference type="Proteomes" id="UP000489351"/>
    </source>
</evidence>
<name>A0A3S0L2B9_CHLPH</name>
<comment type="caution">
    <text evidence="3">The sequence shown here is derived from an EMBL/GenBank/DDBJ whole genome shotgun (WGS) entry which is preliminary data.</text>
</comment>
<proteinExistence type="predicted"/>
<dbReference type="RefSeq" id="WP_011890140.1">
    <property type="nucleotide sequence ID" value="NZ_CP041698.1"/>
</dbReference>
<accession>A0A3S0L2B9</accession>
<reference evidence="1 5" key="2">
    <citation type="submission" date="2019-07" db="EMBL/GenBank/DDBJ databases">
        <title>Draft genome Sequence of Chlorobium phaeovibrioides sp. strain PhvTcv-s14, from the Phylum Chlorobi.</title>
        <authorList>
            <person name="Babenko V."/>
            <person name="Boldyreva D."/>
            <person name="Kanygina A."/>
            <person name="Selezneva O."/>
            <person name="Akopiyan T."/>
            <person name="Lunina O."/>
        </authorList>
    </citation>
    <scope>NUCLEOTIDE SEQUENCE [LARGE SCALE GENOMIC DNA]</scope>
    <source>
        <strain evidence="1 5">GrTcv12</strain>
    </source>
</reference>
<evidence type="ECO:0000313" key="5">
    <source>
        <dbReference type="Proteomes" id="UP000327458"/>
    </source>
</evidence>
<dbReference type="Proteomes" id="UP000489351">
    <property type="component" value="Unassembled WGS sequence"/>
</dbReference>
<evidence type="ECO:0008006" key="7">
    <source>
        <dbReference type="Google" id="ProtNLM"/>
    </source>
</evidence>
<reference evidence="2 6" key="3">
    <citation type="submission" date="2019-11" db="EMBL/GenBank/DDBJ databases">
        <title>Green- and brown-colored morphotypes of Chlorobia in the stratified aquatic ecosystems of Kandalaksha Gulf (White Sea): A model for study of the accessory genome evolution.</title>
        <authorList>
            <person name="Grouzdev D.S."/>
        </authorList>
    </citation>
    <scope>NUCLEOTIDE SEQUENCE [LARGE SCALE GENOMIC DNA]</scope>
    <source>
        <strain evidence="2 6">ZM</strain>
    </source>
</reference>
<organism evidence="3 4">
    <name type="scientific">Chlorobium phaeovibrioides</name>
    <dbReference type="NCBI Taxonomy" id="1094"/>
    <lineage>
        <taxon>Bacteria</taxon>
        <taxon>Pseudomonadati</taxon>
        <taxon>Chlorobiota</taxon>
        <taxon>Chlorobiia</taxon>
        <taxon>Chlorobiales</taxon>
        <taxon>Chlorobiaceae</taxon>
        <taxon>Chlorobium/Pelodictyon group</taxon>
        <taxon>Chlorobium</taxon>
    </lineage>
</organism>
<sequence length="64" mass="7031">MAKKQSFGEKNKKGGAGDFKVAKLVYSVKSEKTSGWKFIEKNVRIPSGENDQTVINKVISDGVK</sequence>
<evidence type="ECO:0000313" key="3">
    <source>
        <dbReference type="EMBL" id="RTY39964.1"/>
    </source>
</evidence>
<evidence type="ECO:0000313" key="4">
    <source>
        <dbReference type="Proteomes" id="UP000279908"/>
    </source>
</evidence>
<evidence type="ECO:0000313" key="2">
    <source>
        <dbReference type="EMBL" id="MWV54509.1"/>
    </source>
</evidence>
<dbReference type="Proteomes" id="UP000279908">
    <property type="component" value="Unassembled WGS sequence"/>
</dbReference>
<dbReference type="AlphaFoldDB" id="A0A3S0L2B9"/>